<dbReference type="EMBL" id="CP002198">
    <property type="protein sequence ID" value="ADN13151.1"/>
    <property type="molecule type" value="Genomic_DNA"/>
</dbReference>
<protein>
    <submittedName>
        <fullName evidence="2">Uncharacterized protein</fullName>
    </submittedName>
</protein>
<dbReference type="Proteomes" id="UP000008206">
    <property type="component" value="Chromosome"/>
</dbReference>
<evidence type="ECO:0000256" key="1">
    <source>
        <dbReference type="SAM" id="SignalP"/>
    </source>
</evidence>
<evidence type="ECO:0000313" key="2">
    <source>
        <dbReference type="EMBL" id="ADN13151.1"/>
    </source>
</evidence>
<dbReference type="AlphaFoldDB" id="E0UFP0"/>
<dbReference type="eggNOG" id="COG0515">
    <property type="taxonomic scope" value="Bacteria"/>
</dbReference>
<dbReference type="OrthoDB" id="462221at2"/>
<reference evidence="3" key="1">
    <citation type="journal article" date="2011" name="MBio">
        <title>Novel metabolic attributes of the genus Cyanothece, comprising a group of unicellular nitrogen-fixing Cyanobacteria.</title>
        <authorList>
            <person name="Bandyopadhyay A."/>
            <person name="Elvitigala T."/>
            <person name="Welsh E."/>
            <person name="Stockel J."/>
            <person name="Liberton M."/>
            <person name="Min H."/>
            <person name="Sherman L.A."/>
            <person name="Pakrasi H.B."/>
        </authorList>
    </citation>
    <scope>NUCLEOTIDE SEQUENCE [LARGE SCALE GENOMIC DNA]</scope>
    <source>
        <strain evidence="3">PCC 7822</strain>
    </source>
</reference>
<name>E0UFP0_GLOV7</name>
<gene>
    <name evidence="2" type="ordered locus">Cyan7822_1144</name>
</gene>
<feature type="chain" id="PRO_5003141285" evidence="1">
    <location>
        <begin position="21"/>
        <end position="125"/>
    </location>
</feature>
<dbReference type="RefSeq" id="WP_013321258.1">
    <property type="nucleotide sequence ID" value="NC_014501.1"/>
</dbReference>
<keyword evidence="1" id="KW-0732">Signal</keyword>
<sequence>MNFKGVTLATLIGLAVPAIATVSDTPSMVAQTSYPSGTFEDSVWSVTINYSNNVLSYEGKNKQNGNNLSLRGAKVGGDAQRRVYTWVNGDTTYQVAWRPSDPNFIRVQVFDSKGKETLNRLLKKS</sequence>
<dbReference type="STRING" id="497965.Cyan7822_1144"/>
<feature type="signal peptide" evidence="1">
    <location>
        <begin position="1"/>
        <end position="20"/>
    </location>
</feature>
<organism evidence="2 3">
    <name type="scientific">Gloeothece verrucosa (strain PCC 7822)</name>
    <name type="common">Cyanothece sp. (strain PCC 7822)</name>
    <dbReference type="NCBI Taxonomy" id="497965"/>
    <lineage>
        <taxon>Bacteria</taxon>
        <taxon>Bacillati</taxon>
        <taxon>Cyanobacteriota</taxon>
        <taxon>Cyanophyceae</taxon>
        <taxon>Oscillatoriophycideae</taxon>
        <taxon>Chroococcales</taxon>
        <taxon>Aphanothecaceae</taxon>
        <taxon>Gloeothece</taxon>
        <taxon>Gloeothece verrucosa</taxon>
    </lineage>
</organism>
<evidence type="ECO:0000313" key="3">
    <source>
        <dbReference type="Proteomes" id="UP000008206"/>
    </source>
</evidence>
<proteinExistence type="predicted"/>
<keyword evidence="3" id="KW-1185">Reference proteome</keyword>
<dbReference type="HOGENOM" id="CLU_1988834_0_0_3"/>
<dbReference type="KEGG" id="cyj:Cyan7822_1144"/>
<accession>E0UFP0</accession>